<name>A0A419SII1_9BACL</name>
<dbReference type="OrthoDB" id="9787430at2"/>
<gene>
    <name evidence="7" type="ORF">BEP19_04875</name>
</gene>
<proteinExistence type="inferred from homology"/>
<keyword evidence="8" id="KW-1185">Reference proteome</keyword>
<protein>
    <recommendedName>
        <fullName evidence="9">DUF445 domain-containing protein</fullName>
    </recommendedName>
</protein>
<evidence type="ECO:0000256" key="1">
    <source>
        <dbReference type="ARBA" id="ARBA00004308"/>
    </source>
</evidence>
<dbReference type="Pfam" id="PF04286">
    <property type="entry name" value="DUF445"/>
    <property type="match status" value="1"/>
</dbReference>
<dbReference type="InterPro" id="IPR007383">
    <property type="entry name" value="DUF445"/>
</dbReference>
<dbReference type="RefSeq" id="WP_120188993.1">
    <property type="nucleotide sequence ID" value="NZ_MCHY01000008.1"/>
</dbReference>
<evidence type="ECO:0000256" key="2">
    <source>
        <dbReference type="ARBA" id="ARBA00008053"/>
    </source>
</evidence>
<reference evidence="7 8" key="1">
    <citation type="submission" date="2016-08" db="EMBL/GenBank/DDBJ databases">
        <title>Novel Firmicute Genomes.</title>
        <authorList>
            <person name="Poppleton D.I."/>
            <person name="Gribaldo S."/>
        </authorList>
    </citation>
    <scope>NUCLEOTIDE SEQUENCE [LARGE SCALE GENOMIC DNA]</scope>
    <source>
        <strain evidence="7 8">RAOx-1</strain>
    </source>
</reference>
<dbReference type="EMBL" id="MCHY01000008">
    <property type="protein sequence ID" value="RKD23766.1"/>
    <property type="molecule type" value="Genomic_DNA"/>
</dbReference>
<sequence length="376" mass="42165">MAWPILFLIQITIGALIGGLTNELAIRMLFRPYKAYYIGKWRVPFTPGLIPKRHEELAFQMGKLVENFLITPDGVRSMLEKGEVKQEVIEWLLRKMDELEDSEDTVEVVLAKWGISLDSQLEEATKQQLKALIMKQLADHADRPLEEVLPYGIKQQLELKLGEISPILLKKFGGFLASDEGTVFIRQMLGQLAGGLGMLGGLASMLLSDEKVVNKVRHSLVDAFENKELQAKLSGLIQQEIQKAYKRNVDEVVEWIGKERVADGIQFAVDKVVAFDQLRNLKVNQLLSAMLPLLRAKVPSVINRLFDWAESHLEQGLKKINLTAIAARQVENFPVHMLERMIVSITGKELKMITVLGALLGGVIGAIQALLVLWLS</sequence>
<comment type="similarity">
    <text evidence="2">Belongs to the UPF0754 family.</text>
</comment>
<evidence type="ECO:0000313" key="8">
    <source>
        <dbReference type="Proteomes" id="UP000284219"/>
    </source>
</evidence>
<comment type="caution">
    <text evidence="7">The sequence shown here is derived from an EMBL/GenBank/DDBJ whole genome shotgun (WGS) entry which is preliminary data.</text>
</comment>
<evidence type="ECO:0000256" key="4">
    <source>
        <dbReference type="ARBA" id="ARBA00022989"/>
    </source>
</evidence>
<keyword evidence="3 6" id="KW-0812">Transmembrane</keyword>
<feature type="transmembrane region" description="Helical" evidence="6">
    <location>
        <begin position="6"/>
        <end position="30"/>
    </location>
</feature>
<comment type="subcellular location">
    <subcellularLocation>
        <location evidence="1">Endomembrane system</location>
    </subcellularLocation>
</comment>
<feature type="transmembrane region" description="Helical" evidence="6">
    <location>
        <begin position="350"/>
        <end position="375"/>
    </location>
</feature>
<evidence type="ECO:0000256" key="6">
    <source>
        <dbReference type="SAM" id="Phobius"/>
    </source>
</evidence>
<organism evidence="7 8">
    <name type="scientific">Ammoniphilus oxalaticus</name>
    <dbReference type="NCBI Taxonomy" id="66863"/>
    <lineage>
        <taxon>Bacteria</taxon>
        <taxon>Bacillati</taxon>
        <taxon>Bacillota</taxon>
        <taxon>Bacilli</taxon>
        <taxon>Bacillales</taxon>
        <taxon>Paenibacillaceae</taxon>
        <taxon>Aneurinibacillus group</taxon>
        <taxon>Ammoniphilus</taxon>
    </lineage>
</organism>
<dbReference type="PANTHER" id="PTHR35791">
    <property type="entry name" value="UPF0754 MEMBRANE PROTEIN YHEB"/>
    <property type="match status" value="1"/>
</dbReference>
<dbReference type="AlphaFoldDB" id="A0A419SII1"/>
<dbReference type="GO" id="GO:0012505">
    <property type="term" value="C:endomembrane system"/>
    <property type="evidence" value="ECO:0007669"/>
    <property type="project" value="UniProtKB-SubCell"/>
</dbReference>
<keyword evidence="4 6" id="KW-1133">Transmembrane helix</keyword>
<keyword evidence="5 6" id="KW-0472">Membrane</keyword>
<dbReference type="PANTHER" id="PTHR35791:SF1">
    <property type="entry name" value="UPF0754 MEMBRANE PROTEIN YHEB"/>
    <property type="match status" value="1"/>
</dbReference>
<evidence type="ECO:0000313" key="7">
    <source>
        <dbReference type="EMBL" id="RKD23766.1"/>
    </source>
</evidence>
<evidence type="ECO:0008006" key="9">
    <source>
        <dbReference type="Google" id="ProtNLM"/>
    </source>
</evidence>
<evidence type="ECO:0000256" key="3">
    <source>
        <dbReference type="ARBA" id="ARBA00022692"/>
    </source>
</evidence>
<evidence type="ECO:0000256" key="5">
    <source>
        <dbReference type="ARBA" id="ARBA00023136"/>
    </source>
</evidence>
<accession>A0A419SII1</accession>
<dbReference type="Proteomes" id="UP000284219">
    <property type="component" value="Unassembled WGS sequence"/>
</dbReference>